<evidence type="ECO:0008006" key="3">
    <source>
        <dbReference type="Google" id="ProtNLM"/>
    </source>
</evidence>
<dbReference type="EnsemblBacteria" id="ABF39306">
    <property type="protein sequence ID" value="ABF39306"/>
    <property type="gene ID" value="Acid345_0301"/>
</dbReference>
<dbReference type="Proteomes" id="UP000002432">
    <property type="component" value="Chromosome"/>
</dbReference>
<dbReference type="KEGG" id="aba:Acid345_0301"/>
<evidence type="ECO:0000313" key="1">
    <source>
        <dbReference type="EMBL" id="ABF39306.1"/>
    </source>
</evidence>
<accession>Q1IUZ4</accession>
<dbReference type="eggNOG" id="COG1514">
    <property type="taxonomic scope" value="Bacteria"/>
</dbReference>
<dbReference type="PANTHER" id="PTHR40037:SF1">
    <property type="entry name" value="PHOSPHOESTERASE SAOUHSC_00951-RELATED"/>
    <property type="match status" value="1"/>
</dbReference>
<evidence type="ECO:0000313" key="2">
    <source>
        <dbReference type="Proteomes" id="UP000002432"/>
    </source>
</evidence>
<dbReference type="InterPro" id="IPR009097">
    <property type="entry name" value="Cyclic_Pdiesterase"/>
</dbReference>
<dbReference type="EMBL" id="CP000360">
    <property type="protein sequence ID" value="ABF39306.1"/>
    <property type="molecule type" value="Genomic_DNA"/>
</dbReference>
<keyword evidence="2" id="KW-1185">Reference proteome</keyword>
<dbReference type="OrthoDB" id="358773at2"/>
<dbReference type="Pfam" id="PF13563">
    <property type="entry name" value="2_5_RNA_ligase2"/>
    <property type="match status" value="1"/>
</dbReference>
<dbReference type="AlphaFoldDB" id="Q1IUZ4"/>
<name>Q1IUZ4_KORVE</name>
<organism evidence="1 2">
    <name type="scientific">Koribacter versatilis (strain Ellin345)</name>
    <dbReference type="NCBI Taxonomy" id="204669"/>
    <lineage>
        <taxon>Bacteria</taxon>
        <taxon>Pseudomonadati</taxon>
        <taxon>Acidobacteriota</taxon>
        <taxon>Terriglobia</taxon>
        <taxon>Terriglobales</taxon>
        <taxon>Candidatus Korobacteraceae</taxon>
        <taxon>Candidatus Korobacter</taxon>
    </lineage>
</organism>
<dbReference type="HOGENOM" id="CLU_1466381_0_0_0"/>
<sequence length="184" mass="20757">MCCMQSLQYALVAYVRSPIGIFVEQLRREIHPEHAHLAAHVTVLPPRPLRGTEADALAEVQRMAEAHPAFEIGMGEVETFAPSTPTIFIRVARAAYRMRELHDALNTGVLQYDEPWPYMPHMTIAKLNCLPDAESLVDTARARWRDYKGSKEVVIDNLAFVRGSGHTWFDIAEFSLQAAAKMPR</sequence>
<dbReference type="SUPFAM" id="SSF55144">
    <property type="entry name" value="LigT-like"/>
    <property type="match status" value="1"/>
</dbReference>
<gene>
    <name evidence="1" type="ordered locus">Acid345_0301</name>
</gene>
<protein>
    <recommendedName>
        <fullName evidence="3">2',5' RNA ligase</fullName>
    </recommendedName>
</protein>
<dbReference type="PANTHER" id="PTHR40037">
    <property type="entry name" value="PHOSPHOESTERASE YJCG-RELATED"/>
    <property type="match status" value="1"/>
</dbReference>
<proteinExistence type="predicted"/>
<reference evidence="1 2" key="1">
    <citation type="journal article" date="2009" name="Appl. Environ. Microbiol.">
        <title>Three genomes from the phylum Acidobacteria provide insight into the lifestyles of these microorganisms in soils.</title>
        <authorList>
            <person name="Ward N.L."/>
            <person name="Challacombe J.F."/>
            <person name="Janssen P.H."/>
            <person name="Henrissat B."/>
            <person name="Coutinho P.M."/>
            <person name="Wu M."/>
            <person name="Xie G."/>
            <person name="Haft D.H."/>
            <person name="Sait M."/>
            <person name="Badger J."/>
            <person name="Barabote R.D."/>
            <person name="Bradley B."/>
            <person name="Brettin T.S."/>
            <person name="Brinkac L.M."/>
            <person name="Bruce D."/>
            <person name="Creasy T."/>
            <person name="Daugherty S.C."/>
            <person name="Davidsen T.M."/>
            <person name="DeBoy R.T."/>
            <person name="Detter J.C."/>
            <person name="Dodson R.J."/>
            <person name="Durkin A.S."/>
            <person name="Ganapathy A."/>
            <person name="Gwinn-Giglio M."/>
            <person name="Han C.S."/>
            <person name="Khouri H."/>
            <person name="Kiss H."/>
            <person name="Kothari S.P."/>
            <person name="Madupu R."/>
            <person name="Nelson K.E."/>
            <person name="Nelson W.C."/>
            <person name="Paulsen I."/>
            <person name="Penn K."/>
            <person name="Ren Q."/>
            <person name="Rosovitz M.J."/>
            <person name="Selengut J.D."/>
            <person name="Shrivastava S."/>
            <person name="Sullivan S.A."/>
            <person name="Tapia R."/>
            <person name="Thompson L.S."/>
            <person name="Watkins K.L."/>
            <person name="Yang Q."/>
            <person name="Yu C."/>
            <person name="Zafar N."/>
            <person name="Zhou L."/>
            <person name="Kuske C.R."/>
        </authorList>
    </citation>
    <scope>NUCLEOTIDE SEQUENCE [LARGE SCALE GENOMIC DNA]</scope>
    <source>
        <strain evidence="1 2">Ellin345</strain>
    </source>
</reference>
<dbReference type="Gene3D" id="3.90.1140.10">
    <property type="entry name" value="Cyclic phosphodiesterase"/>
    <property type="match status" value="1"/>
</dbReference>
<dbReference type="STRING" id="204669.Acid345_0301"/>
<dbReference type="InterPro" id="IPR050580">
    <property type="entry name" value="2H_phosphoesterase_YjcG-like"/>
</dbReference>